<keyword evidence="2" id="KW-0677">Repeat</keyword>
<dbReference type="Gene3D" id="3.30.430.20">
    <property type="entry name" value="Gnk2 domain, C-X8-C-X2-C motif"/>
    <property type="match status" value="3"/>
</dbReference>
<evidence type="ECO:0000256" key="3">
    <source>
        <dbReference type="ARBA" id="ARBA00047558"/>
    </source>
</evidence>
<feature type="domain" description="Gnk2-homologous" evidence="8">
    <location>
        <begin position="250"/>
        <end position="354"/>
    </location>
</feature>
<evidence type="ECO:0000256" key="2">
    <source>
        <dbReference type="ARBA" id="ARBA00022737"/>
    </source>
</evidence>
<dbReference type="FunFam" id="3.30.430.20:FF:000013">
    <property type="entry name" value="Cysteine-rich RLK (RECEPTOR-like protein kinase) 23"/>
    <property type="match status" value="1"/>
</dbReference>
<reference evidence="9 10" key="1">
    <citation type="submission" date="2020-09" db="EMBL/GenBank/DDBJ databases">
        <authorList>
            <person name="Ashkenazy H."/>
        </authorList>
    </citation>
    <scope>NUCLEOTIDE SEQUENCE [LARGE SCALE GENOMIC DNA]</scope>
    <source>
        <strain evidence="10">cv. Cdm-0</strain>
    </source>
</reference>
<gene>
    <name evidence="9" type="ORF">AT9943_LOCUS16433</name>
</gene>
<dbReference type="InterPro" id="IPR038408">
    <property type="entry name" value="GNK2_sf"/>
</dbReference>
<proteinExistence type="predicted"/>
<comment type="catalytic activity">
    <reaction evidence="4">
        <text>L-threonyl-[protein] + ATP = O-phospho-L-threonyl-[protein] + ADP + H(+)</text>
        <dbReference type="Rhea" id="RHEA:46608"/>
        <dbReference type="Rhea" id="RHEA-COMP:11060"/>
        <dbReference type="Rhea" id="RHEA-COMP:11605"/>
        <dbReference type="ChEBI" id="CHEBI:15378"/>
        <dbReference type="ChEBI" id="CHEBI:30013"/>
        <dbReference type="ChEBI" id="CHEBI:30616"/>
        <dbReference type="ChEBI" id="CHEBI:61977"/>
        <dbReference type="ChEBI" id="CHEBI:456216"/>
    </reaction>
</comment>
<dbReference type="AlphaFoldDB" id="A0A7G2F6T7"/>
<dbReference type="Gene3D" id="1.10.510.10">
    <property type="entry name" value="Transferase(Phosphotransferase) domain 1"/>
    <property type="match status" value="1"/>
</dbReference>
<dbReference type="CDD" id="cd23509">
    <property type="entry name" value="Gnk2-like"/>
    <property type="match status" value="3"/>
</dbReference>
<evidence type="ECO:0000256" key="5">
    <source>
        <dbReference type="SAM" id="MobiDB-lite"/>
    </source>
</evidence>
<dbReference type="PANTHER" id="PTHR32099:SF42">
    <property type="entry name" value="CYSTEINE-RICH RECEPTOR-LIKE PROTEIN KINASE 9-RELATED"/>
    <property type="match status" value="1"/>
</dbReference>
<evidence type="ECO:0000313" key="10">
    <source>
        <dbReference type="Proteomes" id="UP000516314"/>
    </source>
</evidence>
<feature type="compositionally biased region" description="Pro residues" evidence="5">
    <location>
        <begin position="370"/>
        <end position="385"/>
    </location>
</feature>
<feature type="domain" description="Gnk2-homologous" evidence="8">
    <location>
        <begin position="140"/>
        <end position="244"/>
    </location>
</feature>
<name>A0A7G2F6T7_ARATH</name>
<dbReference type="EMBL" id="LR881469">
    <property type="protein sequence ID" value="CAD5328806.1"/>
    <property type="molecule type" value="Genomic_DNA"/>
</dbReference>
<dbReference type="GO" id="GO:0004672">
    <property type="term" value="F:protein kinase activity"/>
    <property type="evidence" value="ECO:0007669"/>
    <property type="project" value="InterPro"/>
</dbReference>
<keyword evidence="6" id="KW-0812">Transmembrane</keyword>
<keyword evidence="6" id="KW-1133">Transmembrane helix</keyword>
<dbReference type="SUPFAM" id="SSF56112">
    <property type="entry name" value="Protein kinase-like (PK-like)"/>
    <property type="match status" value="2"/>
</dbReference>
<feature type="domain" description="Gnk2-homologous" evidence="8">
    <location>
        <begin position="27"/>
        <end position="133"/>
    </location>
</feature>
<feature type="region of interest" description="Disordered" evidence="5">
    <location>
        <begin position="362"/>
        <end position="390"/>
    </location>
</feature>
<dbReference type="Proteomes" id="UP000516314">
    <property type="component" value="Chromosome 4"/>
</dbReference>
<dbReference type="Pfam" id="PF01657">
    <property type="entry name" value="Stress-antifung"/>
    <property type="match status" value="3"/>
</dbReference>
<feature type="chain" id="PRO_5028811891" evidence="7">
    <location>
        <begin position="24"/>
        <end position="653"/>
    </location>
</feature>
<evidence type="ECO:0000313" key="9">
    <source>
        <dbReference type="EMBL" id="CAD5328806.1"/>
    </source>
</evidence>
<keyword evidence="6" id="KW-0472">Membrane</keyword>
<evidence type="ECO:0000256" key="4">
    <source>
        <dbReference type="ARBA" id="ARBA00047951"/>
    </source>
</evidence>
<dbReference type="InterPro" id="IPR011009">
    <property type="entry name" value="Kinase-like_dom_sf"/>
</dbReference>
<dbReference type="InterPro" id="IPR002902">
    <property type="entry name" value="GNK2"/>
</dbReference>
<organism evidence="9 10">
    <name type="scientific">Arabidopsis thaliana</name>
    <name type="common">Mouse-ear cress</name>
    <dbReference type="NCBI Taxonomy" id="3702"/>
    <lineage>
        <taxon>Eukaryota</taxon>
        <taxon>Viridiplantae</taxon>
        <taxon>Streptophyta</taxon>
        <taxon>Embryophyta</taxon>
        <taxon>Tracheophyta</taxon>
        <taxon>Spermatophyta</taxon>
        <taxon>Magnoliopsida</taxon>
        <taxon>eudicotyledons</taxon>
        <taxon>Gunneridae</taxon>
        <taxon>Pentapetalae</taxon>
        <taxon>rosids</taxon>
        <taxon>malvids</taxon>
        <taxon>Brassicales</taxon>
        <taxon>Brassicaceae</taxon>
        <taxon>Camelineae</taxon>
        <taxon>Arabidopsis</taxon>
    </lineage>
</organism>
<keyword evidence="1 7" id="KW-0732">Signal</keyword>
<dbReference type="FunFam" id="3.30.430.20:FF:000012">
    <property type="entry name" value="Cysteine-rich receptor-like protein kinase 25"/>
    <property type="match status" value="1"/>
</dbReference>
<comment type="catalytic activity">
    <reaction evidence="3">
        <text>L-seryl-[protein] + ATP = O-phospho-L-seryl-[protein] + ADP + H(+)</text>
        <dbReference type="Rhea" id="RHEA:17989"/>
        <dbReference type="Rhea" id="RHEA-COMP:9863"/>
        <dbReference type="Rhea" id="RHEA-COMP:11604"/>
        <dbReference type="ChEBI" id="CHEBI:15378"/>
        <dbReference type="ChEBI" id="CHEBI:29999"/>
        <dbReference type="ChEBI" id="CHEBI:30616"/>
        <dbReference type="ChEBI" id="CHEBI:83421"/>
        <dbReference type="ChEBI" id="CHEBI:456216"/>
    </reaction>
</comment>
<dbReference type="Gene3D" id="3.30.200.20">
    <property type="entry name" value="Phosphorylase Kinase, domain 1"/>
    <property type="match status" value="1"/>
</dbReference>
<evidence type="ECO:0000256" key="7">
    <source>
        <dbReference type="SAM" id="SignalP"/>
    </source>
</evidence>
<dbReference type="Pfam" id="PF07714">
    <property type="entry name" value="PK_Tyr_Ser-Thr"/>
    <property type="match status" value="1"/>
</dbReference>
<feature type="transmembrane region" description="Helical" evidence="6">
    <location>
        <begin position="396"/>
        <end position="416"/>
    </location>
</feature>
<dbReference type="PROSITE" id="PS51473">
    <property type="entry name" value="GNK2"/>
    <property type="match status" value="3"/>
</dbReference>
<sequence length="653" mass="71906">MSSWASFIFLFIFSFLTSFRVFAQDPTYRYHSCPNTTIFSRDSAYFSNLQTLLSFLSSPDASSSYSSGFRNDAVGTFPDRVTGLFDCRGGLPPEVCHNCVAFAVKDTLIRCPNERDVMLLYDECTLRYSNLVVTSALDPTYVYHVCPSWATFPRSSTYMTNLITLLSTLCSPSASYSTGFQNATAGKHPDRVTGLFNCRGDVSPEVCRRCVSFAVNETSTRCPNEKEVTLYYDQCTLRYSNRNILSTSNTNGGIILANSQNMTSNEQARFKDLVLTTMNQATIAAANSSKRFDARSANFTTLHSLYTLVQCTHDLTRQDCLSCLQQIINQLPTDKIGGQLIVPSCSSIFELYLFYNQSAVTTPQPQQNSAPPPQLPPPTSIPSPRPGKGGNSSVKIIAGVVSITAVLLLFVAVFSVRTKRRKKMIGAIPLLNVKRKETEVTEPLAENGDSITTAGSLQFDFKAIVAATNNFLPINKLGQGGFGEVYKGTFPSGYCGSGYMAPEYAMYGQFSMKSDVYSFGVLVLEIISGMKNSSLYQMDDSVSNLVTYTWRLWSNGSQLDLVDPSFGDNYQTHDITRCIHIALLCVQEDVDDRPNMSAIVQMLTTSSIVLAVPKQPGFFFRGRHEQVGEVGSSVDRLDLCSIDDASITSVAPR</sequence>
<protein>
    <submittedName>
        <fullName evidence="9">(thale cress) hypothetical protein</fullName>
    </submittedName>
</protein>
<dbReference type="PANTHER" id="PTHR32099">
    <property type="entry name" value="CYSTEINE-RICH REPEAT SECRETORY PROTEIN"/>
    <property type="match status" value="1"/>
</dbReference>
<evidence type="ECO:0000259" key="8">
    <source>
        <dbReference type="PROSITE" id="PS51473"/>
    </source>
</evidence>
<evidence type="ECO:0000256" key="1">
    <source>
        <dbReference type="ARBA" id="ARBA00022729"/>
    </source>
</evidence>
<accession>A0A7G2F6T7</accession>
<evidence type="ECO:0000256" key="6">
    <source>
        <dbReference type="SAM" id="Phobius"/>
    </source>
</evidence>
<dbReference type="InterPro" id="IPR001245">
    <property type="entry name" value="Ser-Thr/Tyr_kinase_cat_dom"/>
</dbReference>
<feature type="signal peptide" evidence="7">
    <location>
        <begin position="1"/>
        <end position="23"/>
    </location>
</feature>